<dbReference type="Pfam" id="PF00027">
    <property type="entry name" value="cNMP_binding"/>
    <property type="match status" value="1"/>
</dbReference>
<comment type="subcellular location">
    <subcellularLocation>
        <location evidence="1">Membrane</location>
        <topology evidence="1">Multi-pass membrane protein</topology>
    </subcellularLocation>
</comment>
<dbReference type="SUPFAM" id="SSF51206">
    <property type="entry name" value="cAMP-binding domain-like"/>
    <property type="match status" value="1"/>
</dbReference>
<dbReference type="InterPro" id="IPR018490">
    <property type="entry name" value="cNMP-bd_dom_sf"/>
</dbReference>
<feature type="transmembrane region" description="Helical" evidence="6">
    <location>
        <begin position="577"/>
        <end position="594"/>
    </location>
</feature>
<feature type="domain" description="STAS" evidence="8">
    <location>
        <begin position="652"/>
        <end position="837"/>
    </location>
</feature>
<dbReference type="PANTHER" id="PTHR43310">
    <property type="entry name" value="SULFATE TRANSPORTER YBAR-RELATED"/>
    <property type="match status" value="1"/>
</dbReference>
<dbReference type="InterPro" id="IPR000595">
    <property type="entry name" value="cNMP-bd_dom"/>
</dbReference>
<dbReference type="PROSITE" id="PS50042">
    <property type="entry name" value="CNMP_BINDING_3"/>
    <property type="match status" value="1"/>
</dbReference>
<evidence type="ECO:0000256" key="5">
    <source>
        <dbReference type="SAM" id="MobiDB-lite"/>
    </source>
</evidence>
<evidence type="ECO:0000313" key="10">
    <source>
        <dbReference type="Proteomes" id="UP001445335"/>
    </source>
</evidence>
<dbReference type="SUPFAM" id="SSF52091">
    <property type="entry name" value="SpoIIaa-like"/>
    <property type="match status" value="1"/>
</dbReference>
<dbReference type="Proteomes" id="UP001445335">
    <property type="component" value="Unassembled WGS sequence"/>
</dbReference>
<gene>
    <name evidence="9" type="ORF">WJX81_005443</name>
</gene>
<evidence type="ECO:0000256" key="4">
    <source>
        <dbReference type="ARBA" id="ARBA00023136"/>
    </source>
</evidence>
<keyword evidence="4 6" id="KW-0472">Membrane</keyword>
<evidence type="ECO:0000313" key="9">
    <source>
        <dbReference type="EMBL" id="KAK9845896.1"/>
    </source>
</evidence>
<feature type="transmembrane region" description="Helical" evidence="6">
    <location>
        <begin position="527"/>
        <end position="545"/>
    </location>
</feature>
<dbReference type="InterPro" id="IPR014710">
    <property type="entry name" value="RmlC-like_jellyroll"/>
</dbReference>
<feature type="region of interest" description="Disordered" evidence="5">
    <location>
        <begin position="45"/>
        <end position="137"/>
    </location>
</feature>
<feature type="transmembrane region" description="Helical" evidence="6">
    <location>
        <begin position="551"/>
        <end position="570"/>
    </location>
</feature>
<sequence length="999" mass="105062">MHRPTLAPGAHSLQLGGNVLHYGSNSLHLGTSPIIASFFSRNKSPAAPVPCTGAPSPSQLGDVETGAVHPSSGVTPPATPHTGRPSLEAAGSGSGALPMHMSGPRLKMALPPAPQGGAQGGAQPPASPLREDAEEGQDVCLPGETASQLGDDARPEEEPLLAKGGKMAAGKAAGPGIGNDIVYGLINSLVGIPTMISFAAIIFKDELYAPRLGQLAKLAFLGSAVHQAVFTLVSTLPFAVGQVQDVGLIFLSAMATSIAGLCTAEGLTAEEALGTTLVTLVISTFLVGMLIVLVGYLKLASLVQYVPLPVVGGYLGYVGFFCLAAGISLACDVEIGSFASWGNLANVDALSKLAPTLAATLLLWSTMKFAPLCAGTRLAPLAPLLLPAALVAIPAAFQVTIMAMGVSRQQAADAGWVLQPTPGTPFWDVYRLFNISDWSLSGVYWRAVVTQAPKVVALFFVCAFGSSLDVAAIQAESPEPLDFNHELQTVGLSNIVTALSGAGLTGSYIFSQTIFSMRAGVHTRLHGWIIACAEMAVFLVPFGIVQYMPNLFYGALLALFGIEITMDWLIHSYRKVARAEFVLLWMTFLAIIYTDLETGIGAGVIFSVVYFAYSYAKVTVRASAVIPARSAVLRGPTERAVLDLMTARLAAVSLSGYIFFGSSVKISDQVMAVARALLAADDDVLEASTPHPALQGGAANSGARRPRLGRGAGEEALWAPGVRERTRAAFAAAPQFVMLDFRMVRGLDATAAQTFGTLRSLLQRQGIELLISELSNANAAALLTAHGVIGPDACRAFDKAEDGVHYCEERFLEVARRHGVLGLPELRVTLAEALATHATHVVSEGTDFAQLAADVRPYFTEATCEPGTVIIEAGEPARTVHFVEEGRVLVAANFLNLPEAQRAVDFPATLLTDSIEWTFQFGPGAVLGASDLFLDCPARFRAVAAERCRTLRLSQAGLHRLTAERPKAAIALVGLLLRTLALDNQHLNDFLARSNAGAS</sequence>
<feature type="transmembrane region" description="Helical" evidence="6">
    <location>
        <begin position="495"/>
        <end position="515"/>
    </location>
</feature>
<feature type="transmembrane region" description="Helical" evidence="6">
    <location>
        <begin position="276"/>
        <end position="297"/>
    </location>
</feature>
<dbReference type="EMBL" id="JALJOU010000002">
    <property type="protein sequence ID" value="KAK9845896.1"/>
    <property type="molecule type" value="Genomic_DNA"/>
</dbReference>
<feature type="transmembrane region" description="Helical" evidence="6">
    <location>
        <begin position="455"/>
        <end position="475"/>
    </location>
</feature>
<evidence type="ECO:0000256" key="3">
    <source>
        <dbReference type="ARBA" id="ARBA00022989"/>
    </source>
</evidence>
<dbReference type="CDD" id="cd00038">
    <property type="entry name" value="CAP_ED"/>
    <property type="match status" value="1"/>
</dbReference>
<dbReference type="InterPro" id="IPR036513">
    <property type="entry name" value="STAS_dom_sf"/>
</dbReference>
<keyword evidence="3 6" id="KW-1133">Transmembrane helix</keyword>
<keyword evidence="10" id="KW-1185">Reference proteome</keyword>
<feature type="domain" description="Cyclic nucleotide-binding" evidence="7">
    <location>
        <begin position="858"/>
        <end position="961"/>
    </location>
</feature>
<proteinExistence type="predicted"/>
<evidence type="ECO:0000256" key="2">
    <source>
        <dbReference type="ARBA" id="ARBA00022692"/>
    </source>
</evidence>
<name>A0AAW1SK69_9CHLO</name>
<dbReference type="GO" id="GO:0016020">
    <property type="term" value="C:membrane"/>
    <property type="evidence" value="ECO:0007669"/>
    <property type="project" value="UniProtKB-SubCell"/>
</dbReference>
<keyword evidence="2 6" id="KW-0812">Transmembrane</keyword>
<evidence type="ECO:0000256" key="6">
    <source>
        <dbReference type="SAM" id="Phobius"/>
    </source>
</evidence>
<dbReference type="PANTHER" id="PTHR43310:SF2">
    <property type="entry name" value="SLC26A_SULP TRANSPORTER DOMAIN-CONTAINING PROTEIN"/>
    <property type="match status" value="1"/>
</dbReference>
<dbReference type="AlphaFoldDB" id="A0AAW1SK69"/>
<dbReference type="Pfam" id="PF00916">
    <property type="entry name" value="Sulfate_transp"/>
    <property type="match status" value="1"/>
</dbReference>
<feature type="transmembrane region" description="Helical" evidence="6">
    <location>
        <begin position="246"/>
        <end position="264"/>
    </location>
</feature>
<evidence type="ECO:0000259" key="8">
    <source>
        <dbReference type="PROSITE" id="PS50801"/>
    </source>
</evidence>
<reference evidence="9 10" key="1">
    <citation type="journal article" date="2024" name="Nat. Commun.">
        <title>Phylogenomics reveals the evolutionary origins of lichenization in chlorophyte algae.</title>
        <authorList>
            <person name="Puginier C."/>
            <person name="Libourel C."/>
            <person name="Otte J."/>
            <person name="Skaloud P."/>
            <person name="Haon M."/>
            <person name="Grisel S."/>
            <person name="Petersen M."/>
            <person name="Berrin J.G."/>
            <person name="Delaux P.M."/>
            <person name="Dal Grande F."/>
            <person name="Keller J."/>
        </authorList>
    </citation>
    <scope>NUCLEOTIDE SEQUENCE [LARGE SCALE GENOMIC DNA]</scope>
    <source>
        <strain evidence="9 10">SAG 245.80</strain>
    </source>
</reference>
<dbReference type="InterPro" id="IPR011547">
    <property type="entry name" value="SLC26A/SulP_dom"/>
</dbReference>
<dbReference type="Pfam" id="PF01740">
    <property type="entry name" value="STAS"/>
    <property type="match status" value="1"/>
</dbReference>
<accession>A0AAW1SK69</accession>
<dbReference type="Gene3D" id="2.60.120.10">
    <property type="entry name" value="Jelly Rolls"/>
    <property type="match status" value="1"/>
</dbReference>
<dbReference type="Gene3D" id="3.30.750.24">
    <property type="entry name" value="STAS domain"/>
    <property type="match status" value="1"/>
</dbReference>
<feature type="transmembrane region" description="Helical" evidence="6">
    <location>
        <begin position="181"/>
        <end position="203"/>
    </location>
</feature>
<dbReference type="InterPro" id="IPR052706">
    <property type="entry name" value="Membrane-Transporter-like"/>
</dbReference>
<feature type="transmembrane region" description="Helical" evidence="6">
    <location>
        <begin position="317"/>
        <end position="341"/>
    </location>
</feature>
<evidence type="ECO:0000259" key="7">
    <source>
        <dbReference type="PROSITE" id="PS50042"/>
    </source>
</evidence>
<protein>
    <recommendedName>
        <fullName evidence="11">Sulfate transporter</fullName>
    </recommendedName>
</protein>
<feature type="transmembrane region" description="Helical" evidence="6">
    <location>
        <begin position="384"/>
        <end position="406"/>
    </location>
</feature>
<comment type="caution">
    <text evidence="9">The sequence shown here is derived from an EMBL/GenBank/DDBJ whole genome shotgun (WGS) entry which is preliminary data.</text>
</comment>
<dbReference type="InterPro" id="IPR002645">
    <property type="entry name" value="STAS_dom"/>
</dbReference>
<organism evidence="9 10">
    <name type="scientific">Elliptochloris bilobata</name>
    <dbReference type="NCBI Taxonomy" id="381761"/>
    <lineage>
        <taxon>Eukaryota</taxon>
        <taxon>Viridiplantae</taxon>
        <taxon>Chlorophyta</taxon>
        <taxon>core chlorophytes</taxon>
        <taxon>Trebouxiophyceae</taxon>
        <taxon>Trebouxiophyceae incertae sedis</taxon>
        <taxon>Elliptochloris clade</taxon>
        <taxon>Elliptochloris</taxon>
    </lineage>
</organism>
<dbReference type="PROSITE" id="PS50801">
    <property type="entry name" value="STAS"/>
    <property type="match status" value="1"/>
</dbReference>
<evidence type="ECO:0000256" key="1">
    <source>
        <dbReference type="ARBA" id="ARBA00004141"/>
    </source>
</evidence>
<evidence type="ECO:0008006" key="11">
    <source>
        <dbReference type="Google" id="ProtNLM"/>
    </source>
</evidence>
<feature type="transmembrane region" description="Helical" evidence="6">
    <location>
        <begin position="215"/>
        <end position="240"/>
    </location>
</feature>